<dbReference type="FunFam" id="2.70.170.10:FF:000023">
    <property type="entry name" value="Acetylcholine receptor subunit beta-like 1"/>
    <property type="match status" value="1"/>
</dbReference>
<evidence type="ECO:0000256" key="1">
    <source>
        <dbReference type="ARBA" id="ARBA00009237"/>
    </source>
</evidence>
<keyword evidence="9 17" id="KW-0472">Membrane</keyword>
<dbReference type="InterPro" id="IPR038050">
    <property type="entry name" value="Neuro_actylchol_rec"/>
</dbReference>
<keyword evidence="15 17" id="KW-0407">Ion channel</keyword>
<dbReference type="InterPro" id="IPR006201">
    <property type="entry name" value="Neur_channel"/>
</dbReference>
<dbReference type="FunFam" id="1.20.58.390:FF:000038">
    <property type="entry name" value="Acetylcholine receptor subunit beta-like 1"/>
    <property type="match status" value="1"/>
</dbReference>
<keyword evidence="3" id="KW-1003">Cell membrane</keyword>
<feature type="transmembrane region" description="Helical" evidence="17">
    <location>
        <begin position="214"/>
        <end position="239"/>
    </location>
</feature>
<dbReference type="GO" id="GO:0043005">
    <property type="term" value="C:neuron projection"/>
    <property type="evidence" value="ECO:0007669"/>
    <property type="project" value="UniProtKB-ARBA"/>
</dbReference>
<evidence type="ECO:0000256" key="9">
    <source>
        <dbReference type="ARBA" id="ARBA00023136"/>
    </source>
</evidence>
<keyword evidence="2 17" id="KW-0813">Transport</keyword>
<evidence type="ECO:0000256" key="13">
    <source>
        <dbReference type="ARBA" id="ARBA00023257"/>
    </source>
</evidence>
<dbReference type="SUPFAM" id="SSF90112">
    <property type="entry name" value="Neurotransmitter-gated ion-channel transmembrane pore"/>
    <property type="match status" value="1"/>
</dbReference>
<dbReference type="GO" id="GO:0004888">
    <property type="term" value="F:transmembrane signaling receptor activity"/>
    <property type="evidence" value="ECO:0007669"/>
    <property type="project" value="InterPro"/>
</dbReference>
<dbReference type="EMBL" id="CAJFDH010000001">
    <property type="protein sequence ID" value="CAD5206202.1"/>
    <property type="molecule type" value="Genomic_DNA"/>
</dbReference>
<feature type="transmembrane region" description="Helical" evidence="17">
    <location>
        <begin position="279"/>
        <end position="302"/>
    </location>
</feature>
<dbReference type="InterPro" id="IPR036719">
    <property type="entry name" value="Neuro-gated_channel_TM_sf"/>
</dbReference>
<name>A0A811JSD8_9BILA</name>
<keyword evidence="14" id="KW-1071">Ligand-gated ion channel</keyword>
<reference evidence="20" key="1">
    <citation type="submission" date="2020-09" db="EMBL/GenBank/DDBJ databases">
        <authorList>
            <person name="Kikuchi T."/>
        </authorList>
    </citation>
    <scope>NUCLEOTIDE SEQUENCE</scope>
    <source>
        <strain evidence="20">SH1</strain>
    </source>
</reference>
<dbReference type="SUPFAM" id="SSF63712">
    <property type="entry name" value="Nicotinic receptor ligand binding domain-like"/>
    <property type="match status" value="1"/>
</dbReference>
<dbReference type="InterPro" id="IPR006202">
    <property type="entry name" value="Neur_chan_lig-bd"/>
</dbReference>
<gene>
    <name evidence="20" type="ORF">BOKJ2_LOCUS886</name>
</gene>
<organism evidence="20 21">
    <name type="scientific">Bursaphelenchus okinawaensis</name>
    <dbReference type="NCBI Taxonomy" id="465554"/>
    <lineage>
        <taxon>Eukaryota</taxon>
        <taxon>Metazoa</taxon>
        <taxon>Ecdysozoa</taxon>
        <taxon>Nematoda</taxon>
        <taxon>Chromadorea</taxon>
        <taxon>Rhabditida</taxon>
        <taxon>Tylenchina</taxon>
        <taxon>Tylenchomorpha</taxon>
        <taxon>Aphelenchoidea</taxon>
        <taxon>Aphelenchoididae</taxon>
        <taxon>Bursaphelenchus</taxon>
    </lineage>
</organism>
<dbReference type="Proteomes" id="UP000614601">
    <property type="component" value="Unassembled WGS sequence"/>
</dbReference>
<accession>A0A811JSD8</accession>
<keyword evidence="4 17" id="KW-0812">Transmembrane</keyword>
<keyword evidence="21" id="KW-1185">Reference proteome</keyword>
<evidence type="ECO:0000256" key="14">
    <source>
        <dbReference type="ARBA" id="ARBA00023286"/>
    </source>
</evidence>
<dbReference type="EMBL" id="CAJFCW020000001">
    <property type="protein sequence ID" value="CAG9080830.1"/>
    <property type="molecule type" value="Genomic_DNA"/>
</dbReference>
<keyword evidence="5" id="KW-0732">Signal</keyword>
<evidence type="ECO:0000256" key="4">
    <source>
        <dbReference type="ARBA" id="ARBA00022692"/>
    </source>
</evidence>
<feature type="domain" description="Neurotransmitter-gated ion-channel transmembrane" evidence="19">
    <location>
        <begin position="220"/>
        <end position="454"/>
    </location>
</feature>
<dbReference type="Pfam" id="PF02931">
    <property type="entry name" value="Neur_chan_LBD"/>
    <property type="match status" value="1"/>
</dbReference>
<dbReference type="GO" id="GO:0022848">
    <property type="term" value="F:acetylcholine-gated monoatomic cation-selective channel activity"/>
    <property type="evidence" value="ECO:0007669"/>
    <property type="project" value="InterPro"/>
</dbReference>
<evidence type="ECO:0000256" key="7">
    <source>
        <dbReference type="ARBA" id="ARBA00023018"/>
    </source>
</evidence>
<evidence type="ECO:0000313" key="20">
    <source>
        <dbReference type="EMBL" id="CAD5206202.1"/>
    </source>
</evidence>
<feature type="domain" description="Neurotransmitter-gated ion-channel ligand-binding" evidence="18">
    <location>
        <begin position="12"/>
        <end position="213"/>
    </location>
</feature>
<evidence type="ECO:0000259" key="19">
    <source>
        <dbReference type="Pfam" id="PF02932"/>
    </source>
</evidence>
<evidence type="ECO:0000256" key="15">
    <source>
        <dbReference type="ARBA" id="ARBA00023303"/>
    </source>
</evidence>
<evidence type="ECO:0000256" key="16">
    <source>
        <dbReference type="ARBA" id="ARBA00034104"/>
    </source>
</evidence>
<sequence>MMGFNVTSSDDEERLMMDIFKGYNSLVRPVPNTSATPVEISFSLAMVLLISVDEKNQIMQTNVWPTMRWTDYQMRWDPRKYGGIQTVRLPPDKVWLPDIVLFNNADGNYEVSFYSNVVVEHTGEMLWVPPAIYKSSCTIDVEFFPFDEQTCAMIFGSWTFNQHEVTIKYLMGKRQVELNDYSPSGIWDVMEVPGELIQEKSKIAYQIKIRRKTLFYTVILIIPTVLMAFLSMMVFYLPAEADEKITLSISILLALVVFLLLVSKILPPTSSTIPLMAKYLLTTFCLNIVTILVTVVIINIYFRGPTTHTMPIWVKRVFLQYMPLFLCMRRPNVYVNFEVQRRKSFGKAKYLPGEFIEMSKPQVSHHPHCHRHDLLPHVETALNRKLNDYKTEFNEMLSEEAIKAMDAVDYITQHLKRVNRYKKIKDEWKYVAMVIDRLLLYVFFAVTVGGSMGILLSAPNVFEYVNQTAVIERLTKSAEQELIP</sequence>
<keyword evidence="12" id="KW-0325">Glycoprotein</keyword>
<dbReference type="OrthoDB" id="5975154at2759"/>
<dbReference type="GO" id="GO:0043025">
    <property type="term" value="C:neuronal cell body"/>
    <property type="evidence" value="ECO:0007669"/>
    <property type="project" value="UniProtKB-ARBA"/>
</dbReference>
<protein>
    <submittedName>
        <fullName evidence="20">Uncharacterized protein</fullName>
    </submittedName>
</protein>
<evidence type="ECO:0000256" key="6">
    <source>
        <dbReference type="ARBA" id="ARBA00022989"/>
    </source>
</evidence>
<proteinExistence type="inferred from homology"/>
<feature type="transmembrane region" description="Helical" evidence="17">
    <location>
        <begin position="438"/>
        <end position="458"/>
    </location>
</feature>
<dbReference type="InterPro" id="IPR018000">
    <property type="entry name" value="Neurotransmitter_ion_chnl_CS"/>
</dbReference>
<dbReference type="GO" id="GO:0046662">
    <property type="term" value="P:regulation of egg-laying behavior"/>
    <property type="evidence" value="ECO:0007669"/>
    <property type="project" value="UniProtKB-ARBA"/>
</dbReference>
<feature type="transmembrane region" description="Helical" evidence="17">
    <location>
        <begin position="245"/>
        <end position="267"/>
    </location>
</feature>
<evidence type="ECO:0000256" key="2">
    <source>
        <dbReference type="ARBA" id="ARBA00022448"/>
    </source>
</evidence>
<dbReference type="Pfam" id="PF02932">
    <property type="entry name" value="Neur_chan_memb"/>
    <property type="match status" value="1"/>
</dbReference>
<dbReference type="PROSITE" id="PS00236">
    <property type="entry name" value="NEUROTR_ION_CHANNEL"/>
    <property type="match status" value="1"/>
</dbReference>
<comment type="caution">
    <text evidence="20">The sequence shown here is derived from an EMBL/GenBank/DDBJ whole genome shotgun (WGS) entry which is preliminary data.</text>
</comment>
<evidence type="ECO:0000256" key="8">
    <source>
        <dbReference type="ARBA" id="ARBA00023065"/>
    </source>
</evidence>
<dbReference type="GO" id="GO:0045211">
    <property type="term" value="C:postsynaptic membrane"/>
    <property type="evidence" value="ECO:0007669"/>
    <property type="project" value="UniProtKB-SubCell"/>
</dbReference>
<dbReference type="Gene3D" id="1.20.58.390">
    <property type="entry name" value="Neurotransmitter-gated ion-channel transmembrane domain"/>
    <property type="match status" value="2"/>
</dbReference>
<evidence type="ECO:0000313" key="21">
    <source>
        <dbReference type="Proteomes" id="UP000614601"/>
    </source>
</evidence>
<evidence type="ECO:0000256" key="17">
    <source>
        <dbReference type="RuleBase" id="RU000687"/>
    </source>
</evidence>
<comment type="subcellular location">
    <subcellularLocation>
        <location evidence="16">Postsynaptic cell membrane</location>
        <topology evidence="16">Multi-pass membrane protein</topology>
    </subcellularLocation>
</comment>
<keyword evidence="10" id="KW-1015">Disulfide bond</keyword>
<dbReference type="Proteomes" id="UP000783686">
    <property type="component" value="Unassembled WGS sequence"/>
</dbReference>
<feature type="transmembrane region" description="Helical" evidence="17">
    <location>
        <begin position="318"/>
        <end position="337"/>
    </location>
</feature>
<dbReference type="InterPro" id="IPR036734">
    <property type="entry name" value="Neur_chan_lig-bd_sf"/>
</dbReference>
<evidence type="ECO:0000256" key="3">
    <source>
        <dbReference type="ARBA" id="ARBA00022475"/>
    </source>
</evidence>
<dbReference type="InterPro" id="IPR006029">
    <property type="entry name" value="Neurotrans-gated_channel_TM"/>
</dbReference>
<evidence type="ECO:0000256" key="11">
    <source>
        <dbReference type="ARBA" id="ARBA00023170"/>
    </source>
</evidence>
<dbReference type="InterPro" id="IPR002394">
    <property type="entry name" value="Nicotinic_acetylcholine_rcpt"/>
</dbReference>
<dbReference type="PRINTS" id="PR00252">
    <property type="entry name" value="NRIONCHANNEL"/>
</dbReference>
<evidence type="ECO:0000259" key="18">
    <source>
        <dbReference type="Pfam" id="PF02931"/>
    </source>
</evidence>
<keyword evidence="6 17" id="KW-1133">Transmembrane helix</keyword>
<comment type="similarity">
    <text evidence="1">Belongs to the ligand-gated ion channel (TC 1.A.9) family. Acetylcholine receptor (TC 1.A.9.1) subfamily.</text>
</comment>
<dbReference type="AlphaFoldDB" id="A0A811JSD8"/>
<dbReference type="Gene3D" id="2.70.170.10">
    <property type="entry name" value="Neurotransmitter-gated ion-channel ligand-binding domain"/>
    <property type="match status" value="1"/>
</dbReference>
<keyword evidence="13" id="KW-0628">Postsynaptic cell membrane</keyword>
<dbReference type="FunFam" id="1.20.58.390:FF:000035">
    <property type="entry name" value="Acetylcholine receptor subunit beta-like 1"/>
    <property type="match status" value="1"/>
</dbReference>
<dbReference type="PRINTS" id="PR00254">
    <property type="entry name" value="NICOTINICR"/>
</dbReference>
<evidence type="ECO:0000256" key="12">
    <source>
        <dbReference type="ARBA" id="ARBA00023180"/>
    </source>
</evidence>
<dbReference type="CDD" id="cd19032">
    <property type="entry name" value="LGIC_ECD_nAChR_proto_beta-like"/>
    <property type="match status" value="1"/>
</dbReference>
<dbReference type="GO" id="GO:0040012">
    <property type="term" value="P:regulation of locomotion"/>
    <property type="evidence" value="ECO:0007669"/>
    <property type="project" value="UniProtKB-ARBA"/>
</dbReference>
<keyword evidence="11" id="KW-0675">Receptor</keyword>
<evidence type="ECO:0000256" key="10">
    <source>
        <dbReference type="ARBA" id="ARBA00023157"/>
    </source>
</evidence>
<keyword evidence="7" id="KW-0770">Synapse</keyword>
<keyword evidence="8 17" id="KW-0406">Ion transport</keyword>
<dbReference type="CDD" id="cd19064">
    <property type="entry name" value="LGIC_TM_nAChR"/>
    <property type="match status" value="1"/>
</dbReference>
<evidence type="ECO:0000256" key="5">
    <source>
        <dbReference type="ARBA" id="ARBA00022729"/>
    </source>
</evidence>
<dbReference type="NCBIfam" id="TIGR00860">
    <property type="entry name" value="LIC"/>
    <property type="match status" value="1"/>
</dbReference>
<dbReference type="PANTHER" id="PTHR18945">
    <property type="entry name" value="NEUROTRANSMITTER GATED ION CHANNEL"/>
    <property type="match status" value="1"/>
</dbReference>